<dbReference type="EMBL" id="MFZH01000038">
    <property type="protein sequence ID" value="OGK17729.1"/>
    <property type="molecule type" value="Genomic_DNA"/>
</dbReference>
<organism evidence="1 2">
    <name type="scientific">Candidatus Roizmanbacteria bacterium RIFCSPHIGHO2_01_FULL_39_24</name>
    <dbReference type="NCBI Taxonomy" id="1802032"/>
    <lineage>
        <taxon>Bacteria</taxon>
        <taxon>Candidatus Roizmaniibacteriota</taxon>
    </lineage>
</organism>
<protein>
    <submittedName>
        <fullName evidence="1">Uncharacterized protein</fullName>
    </submittedName>
</protein>
<dbReference type="AlphaFoldDB" id="A0A1F7GFL2"/>
<reference evidence="1 2" key="1">
    <citation type="journal article" date="2016" name="Nat. Commun.">
        <title>Thousands of microbial genomes shed light on interconnected biogeochemical processes in an aquifer system.</title>
        <authorList>
            <person name="Anantharaman K."/>
            <person name="Brown C.T."/>
            <person name="Hug L.A."/>
            <person name="Sharon I."/>
            <person name="Castelle C.J."/>
            <person name="Probst A.J."/>
            <person name="Thomas B.C."/>
            <person name="Singh A."/>
            <person name="Wilkins M.J."/>
            <person name="Karaoz U."/>
            <person name="Brodie E.L."/>
            <person name="Williams K.H."/>
            <person name="Hubbard S.S."/>
            <person name="Banfield J.F."/>
        </authorList>
    </citation>
    <scope>NUCLEOTIDE SEQUENCE [LARGE SCALE GENOMIC DNA]</scope>
</reference>
<evidence type="ECO:0000313" key="2">
    <source>
        <dbReference type="Proteomes" id="UP000176850"/>
    </source>
</evidence>
<dbReference type="Proteomes" id="UP000176850">
    <property type="component" value="Unassembled WGS sequence"/>
</dbReference>
<sequence>MIVDRDPLEISDEELATLQSADIEDALTLLAPDVDEQEYLADIEAVREQLLGSGLALLERHGVETVGVPKSMSFGYRELVESEIHPKREALDTIVDRPFRSTPEVTVADAVCWLEANQSLDPNLVMLTLKVDADPVDGWLTYSHPDPRILEGLTLCIKRSGQDKPSFFHVDKHSSYNSLVEEARLAELQRAVFLLGQIERALAGEDLSREVQLPLDQA</sequence>
<proteinExistence type="predicted"/>
<evidence type="ECO:0000313" key="1">
    <source>
        <dbReference type="EMBL" id="OGK17729.1"/>
    </source>
</evidence>
<comment type="caution">
    <text evidence="1">The sequence shown here is derived from an EMBL/GenBank/DDBJ whole genome shotgun (WGS) entry which is preliminary data.</text>
</comment>
<name>A0A1F7GFL2_9BACT</name>
<accession>A0A1F7GFL2</accession>
<gene>
    <name evidence="1" type="ORF">A2799_01795</name>
</gene>